<proteinExistence type="inferred from homology"/>
<evidence type="ECO:0000256" key="3">
    <source>
        <dbReference type="ARBA" id="ARBA00011245"/>
    </source>
</evidence>
<keyword evidence="6 10" id="KW-0732">Signal</keyword>
<keyword evidence="11" id="KW-0449">Lipoprotein</keyword>
<keyword evidence="5 10" id="KW-0813">Transport</keyword>
<evidence type="ECO:0000256" key="2">
    <source>
        <dbReference type="ARBA" id="ARBA00007615"/>
    </source>
</evidence>
<evidence type="ECO:0000313" key="11">
    <source>
        <dbReference type="EMBL" id="ODC05336.1"/>
    </source>
</evidence>
<dbReference type="RefSeq" id="WP_069000356.1">
    <property type="nucleotide sequence ID" value="NZ_MDTQ01000001.1"/>
</dbReference>
<keyword evidence="9 10" id="KW-0143">Chaperone</keyword>
<sequence precursor="true">MRIISSALLVTVMMLMSFAVRAADPAAELTDRLESLRSLSADFVQLIQDPSGQKVQETQGVMSLQKPGRFYWQAQQPFPQTLVSDGQTLWLYDPDLEQVTIRPMDERVTHTPALLLSGSAKALTQNFEVSRDERSGTVSYTLRPTTEDTLFEVLRMSFKQDRLVSIQMEDSLGQRTLVELHDVQYNIDIPAHRFDFEIPDGVDVIREQARAGEGV</sequence>
<keyword evidence="8 10" id="KW-0653">Protein transport</keyword>
<evidence type="ECO:0000256" key="8">
    <source>
        <dbReference type="ARBA" id="ARBA00022927"/>
    </source>
</evidence>
<dbReference type="InterPro" id="IPR018323">
    <property type="entry name" value="OM_lipoprot_carrier_LolA_Pbac"/>
</dbReference>
<comment type="similarity">
    <text evidence="2 10">Belongs to the LolA family.</text>
</comment>
<dbReference type="PANTHER" id="PTHR35869">
    <property type="entry name" value="OUTER-MEMBRANE LIPOPROTEIN CARRIER PROTEIN"/>
    <property type="match status" value="1"/>
</dbReference>
<evidence type="ECO:0000256" key="10">
    <source>
        <dbReference type="HAMAP-Rule" id="MF_00240"/>
    </source>
</evidence>
<dbReference type="GO" id="GO:0044874">
    <property type="term" value="P:lipoprotein localization to outer membrane"/>
    <property type="evidence" value="ECO:0007669"/>
    <property type="project" value="UniProtKB-UniRule"/>
</dbReference>
<dbReference type="EMBL" id="MDTQ01000001">
    <property type="protein sequence ID" value="ODC05336.1"/>
    <property type="molecule type" value="Genomic_DNA"/>
</dbReference>
<protein>
    <recommendedName>
        <fullName evidence="4 10">Outer-membrane lipoprotein carrier protein</fullName>
    </recommendedName>
</protein>
<keyword evidence="7 10" id="KW-0574">Periplasm</keyword>
<feature type="chain" id="PRO_5009354486" description="Outer-membrane lipoprotein carrier protein" evidence="10">
    <location>
        <begin position="23"/>
        <end position="215"/>
    </location>
</feature>
<evidence type="ECO:0000256" key="4">
    <source>
        <dbReference type="ARBA" id="ARBA00014035"/>
    </source>
</evidence>
<keyword evidence="12" id="KW-1185">Reference proteome</keyword>
<dbReference type="STRING" id="197479.BFW38_09485"/>
<name>A0A1E2VET0_9GAMM</name>
<dbReference type="GO" id="GO:0030288">
    <property type="term" value="C:outer membrane-bounded periplasmic space"/>
    <property type="evidence" value="ECO:0007669"/>
    <property type="project" value="TreeGrafter"/>
</dbReference>
<accession>A0A1E2VET0</accession>
<dbReference type="CDD" id="cd16325">
    <property type="entry name" value="LolA"/>
    <property type="match status" value="1"/>
</dbReference>
<comment type="subunit">
    <text evidence="3 10">Monomer.</text>
</comment>
<organism evidence="11 12">
    <name type="scientific">Terasakiispira papahanaumokuakeensis</name>
    <dbReference type="NCBI Taxonomy" id="197479"/>
    <lineage>
        <taxon>Bacteria</taxon>
        <taxon>Pseudomonadati</taxon>
        <taxon>Pseudomonadota</taxon>
        <taxon>Gammaproteobacteria</taxon>
        <taxon>Oceanospirillales</taxon>
        <taxon>Terasakiispira</taxon>
    </lineage>
</organism>
<dbReference type="SUPFAM" id="SSF89392">
    <property type="entry name" value="Prokaryotic lipoproteins and lipoprotein localization factors"/>
    <property type="match status" value="1"/>
</dbReference>
<feature type="signal peptide" evidence="10">
    <location>
        <begin position="1"/>
        <end position="22"/>
    </location>
</feature>
<comment type="caution">
    <text evidence="11">The sequence shown here is derived from an EMBL/GenBank/DDBJ whole genome shotgun (WGS) entry which is preliminary data.</text>
</comment>
<evidence type="ECO:0000256" key="6">
    <source>
        <dbReference type="ARBA" id="ARBA00022729"/>
    </source>
</evidence>
<dbReference type="HAMAP" id="MF_00240">
    <property type="entry name" value="LolA"/>
    <property type="match status" value="1"/>
</dbReference>
<dbReference type="PANTHER" id="PTHR35869:SF1">
    <property type="entry name" value="OUTER-MEMBRANE LIPOPROTEIN CARRIER PROTEIN"/>
    <property type="match status" value="1"/>
</dbReference>
<evidence type="ECO:0000256" key="5">
    <source>
        <dbReference type="ARBA" id="ARBA00022448"/>
    </source>
</evidence>
<evidence type="ECO:0000256" key="1">
    <source>
        <dbReference type="ARBA" id="ARBA00004418"/>
    </source>
</evidence>
<dbReference type="InterPro" id="IPR004564">
    <property type="entry name" value="OM_lipoprot_carrier_LolA-like"/>
</dbReference>
<comment type="function">
    <text evidence="10">Participates in the translocation of lipoproteins from the inner membrane to the outer membrane. Only forms a complex with a lipoprotein if the residue after the N-terminal Cys is not an aspartate (The Asp acts as a targeting signal to indicate that the lipoprotein should stay in the inner membrane).</text>
</comment>
<evidence type="ECO:0000256" key="9">
    <source>
        <dbReference type="ARBA" id="ARBA00023186"/>
    </source>
</evidence>
<evidence type="ECO:0000256" key="7">
    <source>
        <dbReference type="ARBA" id="ARBA00022764"/>
    </source>
</evidence>
<dbReference type="Gene3D" id="2.50.20.10">
    <property type="entry name" value="Lipoprotein localisation LolA/LolB/LppX"/>
    <property type="match status" value="1"/>
</dbReference>
<dbReference type="Pfam" id="PF03548">
    <property type="entry name" value="LolA"/>
    <property type="match status" value="1"/>
</dbReference>
<dbReference type="NCBIfam" id="TIGR00547">
    <property type="entry name" value="lolA"/>
    <property type="match status" value="1"/>
</dbReference>
<dbReference type="InterPro" id="IPR029046">
    <property type="entry name" value="LolA/LolB/LppX"/>
</dbReference>
<gene>
    <name evidence="10" type="primary">lolA</name>
    <name evidence="11" type="ORF">BFW38_09485</name>
</gene>
<evidence type="ECO:0000313" key="12">
    <source>
        <dbReference type="Proteomes" id="UP000094291"/>
    </source>
</evidence>
<comment type="subcellular location">
    <subcellularLocation>
        <location evidence="1 10">Periplasm</location>
    </subcellularLocation>
</comment>
<reference evidence="11 12" key="1">
    <citation type="submission" date="2016-08" db="EMBL/GenBank/DDBJ databases">
        <authorList>
            <person name="Seilhamer J.J."/>
        </authorList>
    </citation>
    <scope>NUCLEOTIDE SEQUENCE [LARGE SCALE GENOMIC DNA]</scope>
    <source>
        <strain evidence="11 12">PH27A</strain>
    </source>
</reference>
<dbReference type="Proteomes" id="UP000094291">
    <property type="component" value="Unassembled WGS sequence"/>
</dbReference>
<dbReference type="GO" id="GO:0042953">
    <property type="term" value="P:lipoprotein transport"/>
    <property type="evidence" value="ECO:0007669"/>
    <property type="project" value="InterPro"/>
</dbReference>
<dbReference type="AlphaFoldDB" id="A0A1E2VET0"/>